<comment type="caution">
    <text evidence="2">The sequence shown here is derived from an EMBL/GenBank/DDBJ whole genome shotgun (WGS) entry which is preliminary data.</text>
</comment>
<evidence type="ECO:0000313" key="2">
    <source>
        <dbReference type="EMBL" id="RIQ20539.1"/>
    </source>
</evidence>
<reference evidence="2 3" key="1">
    <citation type="submission" date="2018-09" db="EMBL/GenBank/DDBJ databases">
        <title>Isolation, diversity and antifungal activity of actinobacteria from wheat.</title>
        <authorList>
            <person name="Han C."/>
        </authorList>
    </citation>
    <scope>NUCLEOTIDE SEQUENCE [LARGE SCALE GENOMIC DNA]</scope>
    <source>
        <strain evidence="2 3">NEAU-YY265</strain>
    </source>
</reference>
<dbReference type="AlphaFoldDB" id="A0A418KNG3"/>
<keyword evidence="1" id="KW-0812">Transmembrane</keyword>
<organism evidence="2 3">
    <name type="scientific">Jiangella rhizosphaerae</name>
    <dbReference type="NCBI Taxonomy" id="2293569"/>
    <lineage>
        <taxon>Bacteria</taxon>
        <taxon>Bacillati</taxon>
        <taxon>Actinomycetota</taxon>
        <taxon>Actinomycetes</taxon>
        <taxon>Jiangellales</taxon>
        <taxon>Jiangellaceae</taxon>
        <taxon>Jiangella</taxon>
    </lineage>
</organism>
<accession>A0A418KNG3</accession>
<keyword evidence="1" id="KW-1133">Transmembrane helix</keyword>
<gene>
    <name evidence="2" type="ORF">DY240_17545</name>
</gene>
<protein>
    <submittedName>
        <fullName evidence="2">Uncharacterized protein</fullName>
    </submittedName>
</protein>
<sequence length="263" mass="28673">MATPDVPPPPRPGPVDRFRHWHRTLSTGNRLAFYALVLTAVGLLTPLLAAVWTATTGPGVGLLVDQDNNGCTSVWTVPARSADLVDDIIANKDNRQLTRWERDGRITHRGTVQADVSIRGGETPIELRDLTITVLSRTDPAAGEESTAQGCGGEADDDEPDFVVVDLDTLPVGTEVPIGYLQGSDQQQAARAEADRLGEQITLPRTVDARDFYSFTLVGRSTAYDTEWQATITWWDGERVHTDVLDDDGEPFRVTGPMPARAN</sequence>
<keyword evidence="1" id="KW-0472">Membrane</keyword>
<dbReference type="Proteomes" id="UP000284057">
    <property type="component" value="Unassembled WGS sequence"/>
</dbReference>
<evidence type="ECO:0000313" key="3">
    <source>
        <dbReference type="Proteomes" id="UP000284057"/>
    </source>
</evidence>
<proteinExistence type="predicted"/>
<dbReference type="EMBL" id="QUAL01000166">
    <property type="protein sequence ID" value="RIQ20539.1"/>
    <property type="molecule type" value="Genomic_DNA"/>
</dbReference>
<keyword evidence="3" id="KW-1185">Reference proteome</keyword>
<dbReference type="OrthoDB" id="5181662at2"/>
<feature type="transmembrane region" description="Helical" evidence="1">
    <location>
        <begin position="31"/>
        <end position="52"/>
    </location>
</feature>
<name>A0A418KNG3_9ACTN</name>
<dbReference type="RefSeq" id="WP_119661142.1">
    <property type="nucleotide sequence ID" value="NZ_QUAL01000166.1"/>
</dbReference>
<evidence type="ECO:0000256" key="1">
    <source>
        <dbReference type="SAM" id="Phobius"/>
    </source>
</evidence>